<protein>
    <submittedName>
        <fullName evidence="1">Uncharacterized protein</fullName>
    </submittedName>
</protein>
<feature type="non-terminal residue" evidence="1">
    <location>
        <position position="46"/>
    </location>
</feature>
<proteinExistence type="predicted"/>
<evidence type="ECO:0000313" key="1">
    <source>
        <dbReference type="EMBL" id="SVC56560.1"/>
    </source>
</evidence>
<sequence>LKFVKNLAYKRGHKKKPRSSWDGKVVSWRDIADEQVSILTKEEDYD</sequence>
<dbReference type="AlphaFoldDB" id="A0A382N738"/>
<dbReference type="EMBL" id="UINC01098213">
    <property type="protein sequence ID" value="SVC56560.1"/>
    <property type="molecule type" value="Genomic_DNA"/>
</dbReference>
<organism evidence="1">
    <name type="scientific">marine metagenome</name>
    <dbReference type="NCBI Taxonomy" id="408172"/>
    <lineage>
        <taxon>unclassified sequences</taxon>
        <taxon>metagenomes</taxon>
        <taxon>ecological metagenomes</taxon>
    </lineage>
</organism>
<gene>
    <name evidence="1" type="ORF">METZ01_LOCUS309414</name>
</gene>
<accession>A0A382N738</accession>
<name>A0A382N738_9ZZZZ</name>
<reference evidence="1" key="1">
    <citation type="submission" date="2018-05" db="EMBL/GenBank/DDBJ databases">
        <authorList>
            <person name="Lanie J.A."/>
            <person name="Ng W.-L."/>
            <person name="Kazmierczak K.M."/>
            <person name="Andrzejewski T.M."/>
            <person name="Davidsen T.M."/>
            <person name="Wayne K.J."/>
            <person name="Tettelin H."/>
            <person name="Glass J.I."/>
            <person name="Rusch D."/>
            <person name="Podicherti R."/>
            <person name="Tsui H.-C.T."/>
            <person name="Winkler M.E."/>
        </authorList>
    </citation>
    <scope>NUCLEOTIDE SEQUENCE</scope>
</reference>
<feature type="non-terminal residue" evidence="1">
    <location>
        <position position="1"/>
    </location>
</feature>